<proteinExistence type="predicted"/>
<evidence type="ECO:0008006" key="3">
    <source>
        <dbReference type="Google" id="ProtNLM"/>
    </source>
</evidence>
<evidence type="ECO:0000313" key="2">
    <source>
        <dbReference type="Proteomes" id="UP000244880"/>
    </source>
</evidence>
<keyword evidence="2" id="KW-1185">Reference proteome</keyword>
<organism evidence="1 2">
    <name type="scientific">Ascidiaceihabitans donghaensis</name>
    <dbReference type="NCBI Taxonomy" id="1510460"/>
    <lineage>
        <taxon>Bacteria</taxon>
        <taxon>Pseudomonadati</taxon>
        <taxon>Pseudomonadota</taxon>
        <taxon>Alphaproteobacteria</taxon>
        <taxon>Rhodobacterales</taxon>
        <taxon>Paracoccaceae</taxon>
        <taxon>Ascidiaceihabitans</taxon>
    </lineage>
</organism>
<dbReference type="Gene3D" id="3.30.565.10">
    <property type="entry name" value="Histidine kinase-like ATPase, C-terminal domain"/>
    <property type="match status" value="1"/>
</dbReference>
<dbReference type="Pfam" id="PF13589">
    <property type="entry name" value="HATPase_c_3"/>
    <property type="match status" value="1"/>
</dbReference>
<dbReference type="Proteomes" id="UP000244880">
    <property type="component" value="Unassembled WGS sequence"/>
</dbReference>
<sequence length="460" mass="51283">MNDMPKKVKVSPTKAFFVRMITRDITLEDSILDLIDNSVDGAWKNEGSRPAGLAENVDLKKYQIEITANETEFSISDNCGGMSLEDAVEYAFSFGRREDDPTDEFSIGVYGIGMKRAVFKLGENISIHSTTNDQNGDRLGFRVPIDVNDWLTIHDGPWDFDLVPDNPEEQTGVRIAVTNLTRSTKVAFGNPAFIQQLARVISRDYALHLNQGLNILVNGKKVTGWEITFKSSDEFEPVRFDFVDEADGQPVSVEIIGGMAEVPPDGLEPDERGRKQDPYGWYIVCNGRIVLAADKTEISGWGDAWPKWHPQYAGFIGLLVFSAKSAADLPLTTTKRSVDRASGVFRRSRPHLGKISQTWIDYTNKRKTMNRAGDEKQEEVKKLENATVPVSVYAVQPKAAMILPKFSREVRGEKQANIAYSVPVSKARALARGLGNQNLSYREIGLQSFEYAFEDLAGDD</sequence>
<dbReference type="InterPro" id="IPR036890">
    <property type="entry name" value="HATPase_C_sf"/>
</dbReference>
<dbReference type="AlphaFoldDB" id="A0A2R8BC87"/>
<gene>
    <name evidence="1" type="ORF">ASD8599_01391</name>
</gene>
<dbReference type="EMBL" id="OMOR01000001">
    <property type="protein sequence ID" value="SPH20652.1"/>
    <property type="molecule type" value="Genomic_DNA"/>
</dbReference>
<evidence type="ECO:0000313" key="1">
    <source>
        <dbReference type="EMBL" id="SPH20652.1"/>
    </source>
</evidence>
<dbReference type="SUPFAM" id="SSF55874">
    <property type="entry name" value="ATPase domain of HSP90 chaperone/DNA topoisomerase II/histidine kinase"/>
    <property type="match status" value="1"/>
</dbReference>
<protein>
    <recommendedName>
        <fullName evidence="3">Histidine kinase/HSP90-like ATPase domain-containing protein</fullName>
    </recommendedName>
</protein>
<accession>A0A2R8BC87</accession>
<reference evidence="1 2" key="1">
    <citation type="submission" date="2018-03" db="EMBL/GenBank/DDBJ databases">
        <authorList>
            <person name="Keele B.F."/>
        </authorList>
    </citation>
    <scope>NUCLEOTIDE SEQUENCE [LARGE SCALE GENOMIC DNA]</scope>
    <source>
        <strain evidence="1 2">CECT 8599</strain>
    </source>
</reference>
<name>A0A2R8BC87_9RHOB</name>